<evidence type="ECO:0000313" key="3">
    <source>
        <dbReference type="Proteomes" id="UP000799441"/>
    </source>
</evidence>
<keyword evidence="3" id="KW-1185">Reference proteome</keyword>
<sequence length="357" mass="39785">MPSSRTPTNELKKLALSGKDDMPVQTRAMTHAAASSSSSRSVASSSHRPRPANQATRPARQARPTANVESDDDSDDSDDDDDDDDGDDRPAGDARAIAFTRVRKVIQALSIFDPAGYSPFELQGIIERREAASRDTAGRLYTNFTTVLAQKAATDTPFYDSILQQVKISSDPWCQVLTEKLAKRVNTSFAAFDSNTHNTDFVVNTSRSLWAVNNALGMIIRNYRDISSDSRKKFLALLTDMLDGLIPRDHPPPQLRVTYVGELDEHVNLYTNLLRNTRTGSLDDLFVVGTLNDLSDQDLLLIKNELGNVYRKLYAKEYSAETQTWRENAPQYFMMGIGRVLRRGRKNIALQSSDNAC</sequence>
<accession>A0A9P4QIR5</accession>
<organism evidence="2 3">
    <name type="scientific">Polychaeton citri CBS 116435</name>
    <dbReference type="NCBI Taxonomy" id="1314669"/>
    <lineage>
        <taxon>Eukaryota</taxon>
        <taxon>Fungi</taxon>
        <taxon>Dikarya</taxon>
        <taxon>Ascomycota</taxon>
        <taxon>Pezizomycotina</taxon>
        <taxon>Dothideomycetes</taxon>
        <taxon>Dothideomycetidae</taxon>
        <taxon>Capnodiales</taxon>
        <taxon>Capnodiaceae</taxon>
        <taxon>Polychaeton</taxon>
    </lineage>
</organism>
<feature type="region of interest" description="Disordered" evidence="1">
    <location>
        <begin position="1"/>
        <end position="93"/>
    </location>
</feature>
<evidence type="ECO:0000313" key="2">
    <source>
        <dbReference type="EMBL" id="KAF2725631.1"/>
    </source>
</evidence>
<dbReference type="Proteomes" id="UP000799441">
    <property type="component" value="Unassembled WGS sequence"/>
</dbReference>
<feature type="compositionally biased region" description="Acidic residues" evidence="1">
    <location>
        <begin position="69"/>
        <end position="87"/>
    </location>
</feature>
<feature type="compositionally biased region" description="Basic and acidic residues" evidence="1">
    <location>
        <begin position="10"/>
        <end position="22"/>
    </location>
</feature>
<evidence type="ECO:0000256" key="1">
    <source>
        <dbReference type="SAM" id="MobiDB-lite"/>
    </source>
</evidence>
<gene>
    <name evidence="2" type="ORF">K431DRAFT_290738</name>
</gene>
<name>A0A9P4QIR5_9PEZI</name>
<dbReference type="AlphaFoldDB" id="A0A9P4QIR5"/>
<protein>
    <submittedName>
        <fullName evidence="2">Uncharacterized protein</fullName>
    </submittedName>
</protein>
<comment type="caution">
    <text evidence="2">The sequence shown here is derived from an EMBL/GenBank/DDBJ whole genome shotgun (WGS) entry which is preliminary data.</text>
</comment>
<feature type="compositionally biased region" description="Low complexity" evidence="1">
    <location>
        <begin position="32"/>
        <end position="67"/>
    </location>
</feature>
<proteinExistence type="predicted"/>
<reference evidence="2" key="1">
    <citation type="journal article" date="2020" name="Stud. Mycol.">
        <title>101 Dothideomycetes genomes: a test case for predicting lifestyles and emergence of pathogens.</title>
        <authorList>
            <person name="Haridas S."/>
            <person name="Albert R."/>
            <person name="Binder M."/>
            <person name="Bloem J."/>
            <person name="Labutti K."/>
            <person name="Salamov A."/>
            <person name="Andreopoulos B."/>
            <person name="Baker S."/>
            <person name="Barry K."/>
            <person name="Bills G."/>
            <person name="Bluhm B."/>
            <person name="Cannon C."/>
            <person name="Castanera R."/>
            <person name="Culley D."/>
            <person name="Daum C."/>
            <person name="Ezra D."/>
            <person name="Gonzalez J."/>
            <person name="Henrissat B."/>
            <person name="Kuo A."/>
            <person name="Liang C."/>
            <person name="Lipzen A."/>
            <person name="Lutzoni F."/>
            <person name="Magnuson J."/>
            <person name="Mondo S."/>
            <person name="Nolan M."/>
            <person name="Ohm R."/>
            <person name="Pangilinan J."/>
            <person name="Park H.-J."/>
            <person name="Ramirez L."/>
            <person name="Alfaro M."/>
            <person name="Sun H."/>
            <person name="Tritt A."/>
            <person name="Yoshinaga Y."/>
            <person name="Zwiers L.-H."/>
            <person name="Turgeon B."/>
            <person name="Goodwin S."/>
            <person name="Spatafora J."/>
            <person name="Crous P."/>
            <person name="Grigoriev I."/>
        </authorList>
    </citation>
    <scope>NUCLEOTIDE SEQUENCE</scope>
    <source>
        <strain evidence="2">CBS 116435</strain>
    </source>
</reference>
<dbReference type="EMBL" id="MU003767">
    <property type="protein sequence ID" value="KAF2725631.1"/>
    <property type="molecule type" value="Genomic_DNA"/>
</dbReference>